<gene>
    <name evidence="2" type="ORF">BLA29_001677</name>
</gene>
<feature type="transmembrane region" description="Helical" evidence="1">
    <location>
        <begin position="21"/>
        <end position="44"/>
    </location>
</feature>
<keyword evidence="1" id="KW-0812">Transmembrane</keyword>
<accession>A0A1Y3AZB2</accession>
<proteinExistence type="predicted"/>
<protein>
    <submittedName>
        <fullName evidence="2">Uncharacterized protein</fullName>
    </submittedName>
</protein>
<organism evidence="2 3">
    <name type="scientific">Euroglyphus maynei</name>
    <name type="common">Mayne's house dust mite</name>
    <dbReference type="NCBI Taxonomy" id="6958"/>
    <lineage>
        <taxon>Eukaryota</taxon>
        <taxon>Metazoa</taxon>
        <taxon>Ecdysozoa</taxon>
        <taxon>Arthropoda</taxon>
        <taxon>Chelicerata</taxon>
        <taxon>Arachnida</taxon>
        <taxon>Acari</taxon>
        <taxon>Acariformes</taxon>
        <taxon>Sarcoptiformes</taxon>
        <taxon>Astigmata</taxon>
        <taxon>Psoroptidia</taxon>
        <taxon>Analgoidea</taxon>
        <taxon>Pyroglyphidae</taxon>
        <taxon>Pyroglyphinae</taxon>
        <taxon>Euroglyphus</taxon>
    </lineage>
</organism>
<dbReference type="EMBL" id="MUJZ01056060">
    <property type="protein sequence ID" value="OTF72455.1"/>
    <property type="molecule type" value="Genomic_DNA"/>
</dbReference>
<evidence type="ECO:0000256" key="1">
    <source>
        <dbReference type="SAM" id="Phobius"/>
    </source>
</evidence>
<evidence type="ECO:0000313" key="3">
    <source>
        <dbReference type="Proteomes" id="UP000194236"/>
    </source>
</evidence>
<keyword evidence="1" id="KW-0472">Membrane</keyword>
<keyword evidence="1" id="KW-1133">Transmembrane helix</keyword>
<keyword evidence="3" id="KW-1185">Reference proteome</keyword>
<name>A0A1Y3AZB2_EURMA</name>
<reference evidence="2 3" key="1">
    <citation type="submission" date="2017-03" db="EMBL/GenBank/DDBJ databases">
        <title>Genome Survey of Euroglyphus maynei.</title>
        <authorList>
            <person name="Arlian L.G."/>
            <person name="Morgan M.S."/>
            <person name="Rider S.D."/>
        </authorList>
    </citation>
    <scope>NUCLEOTIDE SEQUENCE [LARGE SCALE GENOMIC DNA]</scope>
    <source>
        <strain evidence="2">Arlian Lab</strain>
        <tissue evidence="2">Whole body</tissue>
    </source>
</reference>
<sequence length="175" mass="19228">MNNDFSLIDVIQAGKTETLKFPMAFVIKSLALIVIGCILIGHFVTASNATQPAADFSLLTKPLVPPLDDERPQGLVNCGRRFTVSLVILVEEGYFATVFFRVMYGTCPVLLNAKFAQYISIEAEAGNSFEQISYVFTRVAGHHPEFCANLVGQFGAFTSIKGNRFISDKIFFSAD</sequence>
<comment type="caution">
    <text evidence="2">The sequence shown here is derived from an EMBL/GenBank/DDBJ whole genome shotgun (WGS) entry which is preliminary data.</text>
</comment>
<dbReference type="AlphaFoldDB" id="A0A1Y3AZB2"/>
<evidence type="ECO:0000313" key="2">
    <source>
        <dbReference type="EMBL" id="OTF72455.1"/>
    </source>
</evidence>
<dbReference type="Proteomes" id="UP000194236">
    <property type="component" value="Unassembled WGS sequence"/>
</dbReference>